<keyword evidence="3" id="KW-1185">Reference proteome</keyword>
<dbReference type="OrthoDB" id="431202at2759"/>
<keyword evidence="1" id="KW-1133">Transmembrane helix</keyword>
<evidence type="ECO:0000256" key="1">
    <source>
        <dbReference type="SAM" id="Phobius"/>
    </source>
</evidence>
<evidence type="ECO:0000313" key="2">
    <source>
        <dbReference type="EMBL" id="KAG2216268.1"/>
    </source>
</evidence>
<dbReference type="PANTHER" id="PTHR31735:SF1">
    <property type="entry name" value="VACUOLAR MEMBRANE PROTEIN YPL162C"/>
    <property type="match status" value="1"/>
</dbReference>
<feature type="transmembrane region" description="Helical" evidence="1">
    <location>
        <begin position="68"/>
        <end position="86"/>
    </location>
</feature>
<feature type="transmembrane region" description="Helical" evidence="1">
    <location>
        <begin position="196"/>
        <end position="215"/>
    </location>
</feature>
<feature type="transmembrane region" description="Helical" evidence="1">
    <location>
        <begin position="235"/>
        <end position="258"/>
    </location>
</feature>
<evidence type="ECO:0000313" key="3">
    <source>
        <dbReference type="Proteomes" id="UP000646827"/>
    </source>
</evidence>
<dbReference type="Pfam" id="PF12400">
    <property type="entry name" value="STIMATE"/>
    <property type="match status" value="1"/>
</dbReference>
<gene>
    <name evidence="2" type="ORF">INT45_002913</name>
</gene>
<dbReference type="EMBL" id="JAEPRB010000430">
    <property type="protein sequence ID" value="KAG2216268.1"/>
    <property type="molecule type" value="Genomic_DNA"/>
</dbReference>
<comment type="caution">
    <text evidence="2">The sequence shown here is derived from an EMBL/GenBank/DDBJ whole genome shotgun (WGS) entry which is preliminary data.</text>
</comment>
<proteinExistence type="predicted"/>
<evidence type="ECO:0008006" key="4">
    <source>
        <dbReference type="Google" id="ProtNLM"/>
    </source>
</evidence>
<sequence>MQMLLLPILTSRQPQLFFADPRLIKMAPSEPISDPDSILNNIDTIGCSSSSSSINSGDDEGCKLLDSFAIIVQISLATTALLVLVYKRWRERPQRPVPIWALDVSKQFIGAGVIHFLNLAVSYLVGRPMNGPKTNLCIWYFLNVLVDTTLGVGILWFWFHSLQYLLSHYLNVQYIRSGEYGPPPLRRRILPWLRQTIVFIVAEVLMKLCVLGLFRLCPFLFDVGNWALRWTRGNYRYQVVFVMFIFPCIMNAVQFWIVDTIVKVNPALLNNNNNNNNNNSNNFKYIHSNQLSGDEETGTSPGINRVIHREENERTPLLHS</sequence>
<protein>
    <recommendedName>
        <fullName evidence="4">Vaculolar membrane protein-domain-containing protein</fullName>
    </recommendedName>
</protein>
<dbReference type="PANTHER" id="PTHR31735">
    <property type="entry name" value="VACUOLAR MEMBRANE PROTEIN YPL162C"/>
    <property type="match status" value="1"/>
</dbReference>
<dbReference type="Proteomes" id="UP000646827">
    <property type="component" value="Unassembled WGS sequence"/>
</dbReference>
<organism evidence="2 3">
    <name type="scientific">Circinella minor</name>
    <dbReference type="NCBI Taxonomy" id="1195481"/>
    <lineage>
        <taxon>Eukaryota</taxon>
        <taxon>Fungi</taxon>
        <taxon>Fungi incertae sedis</taxon>
        <taxon>Mucoromycota</taxon>
        <taxon>Mucoromycotina</taxon>
        <taxon>Mucoromycetes</taxon>
        <taxon>Mucorales</taxon>
        <taxon>Lichtheimiaceae</taxon>
        <taxon>Circinella</taxon>
    </lineage>
</organism>
<dbReference type="GO" id="GO:0016020">
    <property type="term" value="C:membrane"/>
    <property type="evidence" value="ECO:0007669"/>
    <property type="project" value="TreeGrafter"/>
</dbReference>
<accession>A0A8H7RUV8</accession>
<keyword evidence="1" id="KW-0472">Membrane</keyword>
<keyword evidence="1" id="KW-0812">Transmembrane</keyword>
<dbReference type="InterPro" id="IPR022127">
    <property type="entry name" value="STIMATE/YPL162C"/>
</dbReference>
<dbReference type="AlphaFoldDB" id="A0A8H7RUV8"/>
<reference evidence="2 3" key="1">
    <citation type="submission" date="2020-12" db="EMBL/GenBank/DDBJ databases">
        <title>Metabolic potential, ecology and presence of endohyphal bacteria is reflected in genomic diversity of Mucoromycotina.</title>
        <authorList>
            <person name="Muszewska A."/>
            <person name="Okrasinska A."/>
            <person name="Steczkiewicz K."/>
            <person name="Drgas O."/>
            <person name="Orlowska M."/>
            <person name="Perlinska-Lenart U."/>
            <person name="Aleksandrzak-Piekarczyk T."/>
            <person name="Szatraj K."/>
            <person name="Zielenkiewicz U."/>
            <person name="Pilsyk S."/>
            <person name="Malc E."/>
            <person name="Mieczkowski P."/>
            <person name="Kruszewska J.S."/>
            <person name="Biernat P."/>
            <person name="Pawlowska J."/>
        </authorList>
    </citation>
    <scope>NUCLEOTIDE SEQUENCE [LARGE SCALE GENOMIC DNA]</scope>
    <source>
        <strain evidence="2 3">CBS 142.35</strain>
    </source>
</reference>
<feature type="transmembrane region" description="Helical" evidence="1">
    <location>
        <begin position="138"/>
        <end position="159"/>
    </location>
</feature>
<name>A0A8H7RUV8_9FUNG</name>